<feature type="domain" description="OTU" evidence="2">
    <location>
        <begin position="148"/>
        <end position="179"/>
    </location>
</feature>
<name>A0AAD5LNY4_PYTIN</name>
<evidence type="ECO:0000313" key="3">
    <source>
        <dbReference type="EMBL" id="KAJ0404591.1"/>
    </source>
</evidence>
<dbReference type="Gene3D" id="3.90.70.80">
    <property type="match status" value="1"/>
</dbReference>
<evidence type="ECO:0000256" key="1">
    <source>
        <dbReference type="SAM" id="MobiDB-lite"/>
    </source>
</evidence>
<organism evidence="3 4">
    <name type="scientific">Pythium insidiosum</name>
    <name type="common">Pythiosis disease agent</name>
    <dbReference type="NCBI Taxonomy" id="114742"/>
    <lineage>
        <taxon>Eukaryota</taxon>
        <taxon>Sar</taxon>
        <taxon>Stramenopiles</taxon>
        <taxon>Oomycota</taxon>
        <taxon>Peronosporomycetes</taxon>
        <taxon>Pythiales</taxon>
        <taxon>Pythiaceae</taxon>
        <taxon>Pythium</taxon>
    </lineage>
</organism>
<dbReference type="PROSITE" id="PS50802">
    <property type="entry name" value="OTU"/>
    <property type="match status" value="1"/>
</dbReference>
<dbReference type="InterPro" id="IPR003323">
    <property type="entry name" value="OTU_dom"/>
</dbReference>
<reference evidence="3" key="1">
    <citation type="submission" date="2021-12" db="EMBL/GenBank/DDBJ databases">
        <title>Prjna785345.</title>
        <authorList>
            <person name="Rujirawat T."/>
            <person name="Krajaejun T."/>
        </authorList>
    </citation>
    <scope>NUCLEOTIDE SEQUENCE</scope>
    <source>
        <strain evidence="3">Pi057C3</strain>
    </source>
</reference>
<feature type="compositionally biased region" description="Basic residues" evidence="1">
    <location>
        <begin position="34"/>
        <end position="43"/>
    </location>
</feature>
<protein>
    <recommendedName>
        <fullName evidence="2">OTU domain-containing protein</fullName>
    </recommendedName>
</protein>
<dbReference type="SUPFAM" id="SSF54001">
    <property type="entry name" value="Cysteine proteinases"/>
    <property type="match status" value="1"/>
</dbReference>
<feature type="compositionally biased region" description="Basic and acidic residues" evidence="1">
    <location>
        <begin position="111"/>
        <end position="131"/>
    </location>
</feature>
<keyword evidence="4" id="KW-1185">Reference proteome</keyword>
<feature type="compositionally biased region" description="Low complexity" evidence="1">
    <location>
        <begin position="79"/>
        <end position="89"/>
    </location>
</feature>
<evidence type="ECO:0000313" key="4">
    <source>
        <dbReference type="Proteomes" id="UP001209570"/>
    </source>
</evidence>
<accession>A0AAD5LNY4</accession>
<dbReference type="EMBL" id="JAKCXM010000060">
    <property type="protein sequence ID" value="KAJ0404591.1"/>
    <property type="molecule type" value="Genomic_DNA"/>
</dbReference>
<evidence type="ECO:0000259" key="2">
    <source>
        <dbReference type="PROSITE" id="PS50802"/>
    </source>
</evidence>
<proteinExistence type="predicted"/>
<dbReference type="AlphaFoldDB" id="A0AAD5LNY4"/>
<sequence length="179" mass="20597">MADDERGGKAETPGQMKQRHKLELRNLQNEIKAFQKKAKKDKLSKKESEEQIRKMEEDMKQRHAEELAALEGEGERDTAALAAVEATDAQPEAPSKPQGPTKAQRRRENKKQKERERQERIEEENKHVVSDRQIETDIILAKLRPLKLDIKDIPSDGHCMYHAVADQMKRHGMQLTAQS</sequence>
<dbReference type="InterPro" id="IPR038765">
    <property type="entry name" value="Papain-like_cys_pep_sf"/>
</dbReference>
<feature type="region of interest" description="Disordered" evidence="1">
    <location>
        <begin position="33"/>
        <end position="131"/>
    </location>
</feature>
<feature type="compositionally biased region" description="Basic and acidic residues" evidence="1">
    <location>
        <begin position="44"/>
        <end position="66"/>
    </location>
</feature>
<comment type="caution">
    <text evidence="3">The sequence shown here is derived from an EMBL/GenBank/DDBJ whole genome shotgun (WGS) entry which is preliminary data.</text>
</comment>
<feature type="region of interest" description="Disordered" evidence="1">
    <location>
        <begin position="1"/>
        <end position="21"/>
    </location>
</feature>
<gene>
    <name evidence="3" type="ORF">P43SY_005549</name>
</gene>
<dbReference type="Proteomes" id="UP001209570">
    <property type="component" value="Unassembled WGS sequence"/>
</dbReference>